<feature type="transmembrane region" description="Helical" evidence="10">
    <location>
        <begin position="261"/>
        <end position="281"/>
    </location>
</feature>
<feature type="chain" id="PRO_5042201722" description="GPI transamidase subunit PIG-U" evidence="11">
    <location>
        <begin position="22"/>
        <end position="447"/>
    </location>
</feature>
<sequence length="447" mass="49613">MPRKSLYAALAAGALLRGALHASPAITSTMASRPELVTALSSWRRVQESVYLFEATGSPYTGDVFHQPPLVFAAFYPVLSFPTSIQPIATTLLFIAIDLLIAWGLARLCELVHLLEEGRQPQAQGNEIWLNKVPLSPVFAKEHLPTTVACIYLFNPYSLGTSVAMATTSLTHLTVLYSLLFAAHGAAAASTLCLATATYLSIYPAVLVVPIALQLGVANRSESSRGSIALATTALLFVWLAALLYVSRTLTGDWQFLQETYVWIAKYSDLTPNVGIFWYFFIEVFDRFIPFFLLVFHIHPLVYVAPLYLRLSDRPQAYACALFGITSLFQAYPSFGDAGFFLALASIHPKTVMSIKNRFVYALGMGVATCMQPVMWFLWLFPASGNANFFYNQTLVYQVFLSQLISAFISATMKRDKDIQRYRKRLGQSAASKRNDTAHDQSKDKLE</sequence>
<feature type="region of interest" description="Disordered" evidence="9">
    <location>
        <begin position="426"/>
        <end position="447"/>
    </location>
</feature>
<feature type="transmembrane region" description="Helical" evidence="10">
    <location>
        <begin position="227"/>
        <end position="246"/>
    </location>
</feature>
<dbReference type="GO" id="GO:0016255">
    <property type="term" value="P:attachment of GPI anchor to protein"/>
    <property type="evidence" value="ECO:0007669"/>
    <property type="project" value="InterPro"/>
</dbReference>
<evidence type="ECO:0000256" key="10">
    <source>
        <dbReference type="SAM" id="Phobius"/>
    </source>
</evidence>
<reference evidence="12" key="1">
    <citation type="submission" date="2021-12" db="EMBL/GenBank/DDBJ databases">
        <title>Prjna785345.</title>
        <authorList>
            <person name="Rujirawat T."/>
            <person name="Krajaejun T."/>
        </authorList>
    </citation>
    <scope>NUCLEOTIDE SEQUENCE</scope>
    <source>
        <strain evidence="12">Pi057C3</strain>
    </source>
</reference>
<evidence type="ECO:0000256" key="4">
    <source>
        <dbReference type="ARBA" id="ARBA00022502"/>
    </source>
</evidence>
<feature type="transmembrane region" description="Helical" evidence="10">
    <location>
        <begin position="163"/>
        <end position="183"/>
    </location>
</feature>
<evidence type="ECO:0000313" key="13">
    <source>
        <dbReference type="Proteomes" id="UP001209570"/>
    </source>
</evidence>
<evidence type="ECO:0000256" key="8">
    <source>
        <dbReference type="ARBA" id="ARBA00023136"/>
    </source>
</evidence>
<dbReference type="EMBL" id="JAKCXM010000480">
    <property type="protein sequence ID" value="KAJ0393592.1"/>
    <property type="molecule type" value="Genomic_DNA"/>
</dbReference>
<keyword evidence="6" id="KW-0256">Endoplasmic reticulum</keyword>
<evidence type="ECO:0000256" key="11">
    <source>
        <dbReference type="SAM" id="SignalP"/>
    </source>
</evidence>
<dbReference type="Pfam" id="PF06728">
    <property type="entry name" value="PIG-U"/>
    <property type="match status" value="1"/>
</dbReference>
<feature type="transmembrane region" description="Helical" evidence="10">
    <location>
        <begin position="288"/>
        <end position="309"/>
    </location>
</feature>
<evidence type="ECO:0000256" key="9">
    <source>
        <dbReference type="SAM" id="MobiDB-lite"/>
    </source>
</evidence>
<protein>
    <recommendedName>
        <fullName evidence="14">GPI transamidase subunit PIG-U</fullName>
    </recommendedName>
</protein>
<proteinExistence type="inferred from homology"/>
<keyword evidence="7 10" id="KW-1133">Transmembrane helix</keyword>
<keyword evidence="8 10" id="KW-0472">Membrane</keyword>
<dbReference type="GO" id="GO:0006506">
    <property type="term" value="P:GPI anchor biosynthetic process"/>
    <property type="evidence" value="ECO:0007669"/>
    <property type="project" value="UniProtKB-KW"/>
</dbReference>
<comment type="subcellular location">
    <subcellularLocation>
        <location evidence="1">Endoplasmic reticulum membrane</location>
        <topology evidence="1">Multi-pass membrane protein</topology>
    </subcellularLocation>
</comment>
<dbReference type="GO" id="GO:0042765">
    <property type="term" value="C:GPI-anchor transamidase complex"/>
    <property type="evidence" value="ECO:0007669"/>
    <property type="project" value="InterPro"/>
</dbReference>
<dbReference type="PANTHER" id="PTHR13121">
    <property type="entry name" value="GPI TRANSAMIDASE COMPONENT PIG-U"/>
    <property type="match status" value="1"/>
</dbReference>
<name>A0AAD5LUE6_PYTIN</name>
<feature type="transmembrane region" description="Helical" evidence="10">
    <location>
        <begin position="395"/>
        <end position="413"/>
    </location>
</feature>
<dbReference type="AlphaFoldDB" id="A0AAD5LUE6"/>
<gene>
    <name evidence="12" type="ORF">P43SY_001151</name>
</gene>
<evidence type="ECO:0000256" key="3">
    <source>
        <dbReference type="ARBA" id="ARBA00010026"/>
    </source>
</evidence>
<dbReference type="Proteomes" id="UP001209570">
    <property type="component" value="Unassembled WGS sequence"/>
</dbReference>
<evidence type="ECO:0000256" key="2">
    <source>
        <dbReference type="ARBA" id="ARBA00004687"/>
    </source>
</evidence>
<keyword evidence="5 10" id="KW-0812">Transmembrane</keyword>
<dbReference type="PANTHER" id="PTHR13121:SF0">
    <property type="entry name" value="PHOSPHATIDYLINOSITOL GLYCAN ANCHOR BIOSYNTHESIS CLASS U PROTEIN"/>
    <property type="match status" value="1"/>
</dbReference>
<feature type="compositionally biased region" description="Basic and acidic residues" evidence="9">
    <location>
        <begin position="433"/>
        <end position="447"/>
    </location>
</feature>
<dbReference type="InterPro" id="IPR009600">
    <property type="entry name" value="PIG-U"/>
</dbReference>
<evidence type="ECO:0008006" key="14">
    <source>
        <dbReference type="Google" id="ProtNLM"/>
    </source>
</evidence>
<organism evidence="12 13">
    <name type="scientific">Pythium insidiosum</name>
    <name type="common">Pythiosis disease agent</name>
    <dbReference type="NCBI Taxonomy" id="114742"/>
    <lineage>
        <taxon>Eukaryota</taxon>
        <taxon>Sar</taxon>
        <taxon>Stramenopiles</taxon>
        <taxon>Oomycota</taxon>
        <taxon>Peronosporomycetes</taxon>
        <taxon>Pythiales</taxon>
        <taxon>Pythiaceae</taxon>
        <taxon>Pythium</taxon>
    </lineage>
</organism>
<keyword evidence="11" id="KW-0732">Signal</keyword>
<feature type="transmembrane region" description="Helical" evidence="10">
    <location>
        <begin position="189"/>
        <end position="215"/>
    </location>
</feature>
<keyword evidence="4" id="KW-0337">GPI-anchor biosynthesis</keyword>
<evidence type="ECO:0000256" key="7">
    <source>
        <dbReference type="ARBA" id="ARBA00022989"/>
    </source>
</evidence>
<evidence type="ECO:0000313" key="12">
    <source>
        <dbReference type="EMBL" id="KAJ0393592.1"/>
    </source>
</evidence>
<evidence type="ECO:0000256" key="6">
    <source>
        <dbReference type="ARBA" id="ARBA00022824"/>
    </source>
</evidence>
<feature type="transmembrane region" description="Helical" evidence="10">
    <location>
        <begin position="359"/>
        <end position="383"/>
    </location>
</feature>
<comment type="caution">
    <text evidence="12">The sequence shown here is derived from an EMBL/GenBank/DDBJ whole genome shotgun (WGS) entry which is preliminary data.</text>
</comment>
<evidence type="ECO:0000256" key="5">
    <source>
        <dbReference type="ARBA" id="ARBA00022692"/>
    </source>
</evidence>
<accession>A0AAD5LUE6</accession>
<comment type="pathway">
    <text evidence="2">Glycolipid biosynthesis; glycosylphosphatidylinositol-anchor biosynthesis.</text>
</comment>
<feature type="signal peptide" evidence="11">
    <location>
        <begin position="1"/>
        <end position="21"/>
    </location>
</feature>
<keyword evidence="13" id="KW-1185">Reference proteome</keyword>
<comment type="similarity">
    <text evidence="3">Belongs to the PIGU family.</text>
</comment>
<evidence type="ECO:0000256" key="1">
    <source>
        <dbReference type="ARBA" id="ARBA00004477"/>
    </source>
</evidence>